<evidence type="ECO:0000313" key="9">
    <source>
        <dbReference type="Proteomes" id="UP000241507"/>
    </source>
</evidence>
<feature type="transmembrane region" description="Helical" evidence="6">
    <location>
        <begin position="6"/>
        <end position="25"/>
    </location>
</feature>
<feature type="domain" description="Cardiolipin synthase N-terminal" evidence="7">
    <location>
        <begin position="18"/>
        <end position="59"/>
    </location>
</feature>
<protein>
    <recommendedName>
        <fullName evidence="7">Cardiolipin synthase N-terminal domain-containing protein</fullName>
    </recommendedName>
</protein>
<evidence type="ECO:0000256" key="2">
    <source>
        <dbReference type="ARBA" id="ARBA00022475"/>
    </source>
</evidence>
<name>A0A2R3Z642_9FLAO</name>
<organism evidence="8 9">
    <name type="scientific">Christiangramia fulva</name>
    <dbReference type="NCBI Taxonomy" id="2126553"/>
    <lineage>
        <taxon>Bacteria</taxon>
        <taxon>Pseudomonadati</taxon>
        <taxon>Bacteroidota</taxon>
        <taxon>Flavobacteriia</taxon>
        <taxon>Flavobacteriales</taxon>
        <taxon>Flavobacteriaceae</taxon>
        <taxon>Christiangramia</taxon>
    </lineage>
</organism>
<keyword evidence="9" id="KW-1185">Reference proteome</keyword>
<evidence type="ECO:0000259" key="7">
    <source>
        <dbReference type="Pfam" id="PF13396"/>
    </source>
</evidence>
<evidence type="ECO:0000256" key="6">
    <source>
        <dbReference type="SAM" id="Phobius"/>
    </source>
</evidence>
<dbReference type="KEGG" id="grs:C7S20_10955"/>
<reference evidence="9" key="1">
    <citation type="submission" date="2018-03" db="EMBL/GenBank/DDBJ databases">
        <title>Gramella fulva sp. nov., isolated from a dry surface of tidal flat.</title>
        <authorList>
            <person name="Hwang S.H."/>
            <person name="Hwang W.M."/>
            <person name="Kang K."/>
            <person name="Ahn T.-Y."/>
        </authorList>
    </citation>
    <scope>NUCLEOTIDE SEQUENCE [LARGE SCALE GENOMIC DNA]</scope>
    <source>
        <strain evidence="9">SH35</strain>
    </source>
</reference>
<keyword evidence="4 6" id="KW-1133">Transmembrane helix</keyword>
<evidence type="ECO:0000256" key="5">
    <source>
        <dbReference type="ARBA" id="ARBA00023136"/>
    </source>
</evidence>
<dbReference type="Proteomes" id="UP000241507">
    <property type="component" value="Chromosome"/>
</dbReference>
<dbReference type="EMBL" id="CP028136">
    <property type="protein sequence ID" value="AVR45730.1"/>
    <property type="molecule type" value="Genomic_DNA"/>
</dbReference>
<keyword evidence="5 6" id="KW-0472">Membrane</keyword>
<dbReference type="InterPro" id="IPR027379">
    <property type="entry name" value="CLS_N"/>
</dbReference>
<dbReference type="GO" id="GO:0005886">
    <property type="term" value="C:plasma membrane"/>
    <property type="evidence" value="ECO:0007669"/>
    <property type="project" value="UniProtKB-SubCell"/>
</dbReference>
<feature type="transmembrane region" description="Helical" evidence="6">
    <location>
        <begin position="37"/>
        <end position="58"/>
    </location>
</feature>
<sequence>MENLGTILIFILVVFAGVLVIWTLLDIISRKMKPSHKIFWIVLVIITPIIGSLIYLYFRKNYSK</sequence>
<keyword evidence="3 6" id="KW-0812">Transmembrane</keyword>
<gene>
    <name evidence="8" type="ORF">C7S20_10955</name>
</gene>
<evidence type="ECO:0000313" key="8">
    <source>
        <dbReference type="EMBL" id="AVR45730.1"/>
    </source>
</evidence>
<evidence type="ECO:0000256" key="3">
    <source>
        <dbReference type="ARBA" id="ARBA00022692"/>
    </source>
</evidence>
<proteinExistence type="predicted"/>
<keyword evidence="2" id="KW-1003">Cell membrane</keyword>
<dbReference type="AlphaFoldDB" id="A0A2R3Z642"/>
<dbReference type="Pfam" id="PF13396">
    <property type="entry name" value="PLDc_N"/>
    <property type="match status" value="1"/>
</dbReference>
<evidence type="ECO:0000256" key="1">
    <source>
        <dbReference type="ARBA" id="ARBA00004651"/>
    </source>
</evidence>
<accession>A0A2R3Z642</accession>
<comment type="subcellular location">
    <subcellularLocation>
        <location evidence="1">Cell membrane</location>
        <topology evidence="1">Multi-pass membrane protein</topology>
    </subcellularLocation>
</comment>
<evidence type="ECO:0000256" key="4">
    <source>
        <dbReference type="ARBA" id="ARBA00022989"/>
    </source>
</evidence>